<evidence type="ECO:0000256" key="1">
    <source>
        <dbReference type="SAM" id="MobiDB-lite"/>
    </source>
</evidence>
<organism evidence="2 3">
    <name type="scientific">Culex pipiens pipiens</name>
    <name type="common">Northern house mosquito</name>
    <dbReference type="NCBI Taxonomy" id="38569"/>
    <lineage>
        <taxon>Eukaryota</taxon>
        <taxon>Metazoa</taxon>
        <taxon>Ecdysozoa</taxon>
        <taxon>Arthropoda</taxon>
        <taxon>Hexapoda</taxon>
        <taxon>Insecta</taxon>
        <taxon>Pterygota</taxon>
        <taxon>Neoptera</taxon>
        <taxon>Endopterygota</taxon>
        <taxon>Diptera</taxon>
        <taxon>Nematocera</taxon>
        <taxon>Culicoidea</taxon>
        <taxon>Culicidae</taxon>
        <taxon>Culicinae</taxon>
        <taxon>Culicini</taxon>
        <taxon>Culex</taxon>
        <taxon>Culex</taxon>
    </lineage>
</organism>
<dbReference type="EMBL" id="JBEHCU010005246">
    <property type="protein sequence ID" value="KAL1400448.1"/>
    <property type="molecule type" value="Genomic_DNA"/>
</dbReference>
<protein>
    <submittedName>
        <fullName evidence="2">Uncharacterized protein</fullName>
    </submittedName>
</protein>
<feature type="compositionally biased region" description="Low complexity" evidence="1">
    <location>
        <begin position="120"/>
        <end position="136"/>
    </location>
</feature>
<dbReference type="AlphaFoldDB" id="A0ABD1DLD8"/>
<keyword evidence="3" id="KW-1185">Reference proteome</keyword>
<feature type="region of interest" description="Disordered" evidence="1">
    <location>
        <begin position="107"/>
        <end position="149"/>
    </location>
</feature>
<accession>A0ABD1DLD8</accession>
<proteinExistence type="predicted"/>
<feature type="compositionally biased region" description="Polar residues" evidence="1">
    <location>
        <begin position="137"/>
        <end position="147"/>
    </location>
</feature>
<sequence>MRRGDETYRRITREKVVVRGNTTIRTLDSTVSFLPIVEKEAAGWRYRWVSCAKFHFTPEVRGRSVSLSLSAAVEMKKRRMLQYAPRGPNEMNSYGCYNQQYESAGGTTGTHGGNLIEHYSSNSSSNASSSLSSTSSYKMSRNVSNSHPALERSDVHVEYEVAVPIHSIESIRHTPYHSLWNLHEW</sequence>
<name>A0ABD1DLD8_CULPP</name>
<comment type="caution">
    <text evidence="2">The sequence shown here is derived from an EMBL/GenBank/DDBJ whole genome shotgun (WGS) entry which is preliminary data.</text>
</comment>
<evidence type="ECO:0000313" key="3">
    <source>
        <dbReference type="Proteomes" id="UP001562425"/>
    </source>
</evidence>
<evidence type="ECO:0000313" key="2">
    <source>
        <dbReference type="EMBL" id="KAL1400448.1"/>
    </source>
</evidence>
<reference evidence="2 3" key="1">
    <citation type="submission" date="2024-05" db="EMBL/GenBank/DDBJ databases">
        <title>Culex pipiens pipiens assembly and annotation.</title>
        <authorList>
            <person name="Alout H."/>
            <person name="Durand T."/>
        </authorList>
    </citation>
    <scope>NUCLEOTIDE SEQUENCE [LARGE SCALE GENOMIC DNA]</scope>
    <source>
        <strain evidence="2">HA-2024</strain>
        <tissue evidence="2">Whole body</tissue>
    </source>
</reference>
<dbReference type="Proteomes" id="UP001562425">
    <property type="component" value="Unassembled WGS sequence"/>
</dbReference>
<gene>
    <name evidence="2" type="ORF">pipiens_007421</name>
</gene>